<keyword evidence="3" id="KW-0863">Zinc-finger</keyword>
<protein>
    <submittedName>
        <fullName evidence="8">Uncharacterized protein</fullName>
    </submittedName>
</protein>
<dbReference type="GO" id="GO:0005681">
    <property type="term" value="C:spliceosomal complex"/>
    <property type="evidence" value="ECO:0007669"/>
    <property type="project" value="InterPro"/>
</dbReference>
<dbReference type="GO" id="GO:0003676">
    <property type="term" value="F:nucleic acid binding"/>
    <property type="evidence" value="ECO:0007669"/>
    <property type="project" value="InterPro"/>
</dbReference>
<dbReference type="PANTHER" id="PTHR13278:SF0">
    <property type="entry name" value="ZINC FINGER PROTEIN 830"/>
    <property type="match status" value="1"/>
</dbReference>
<keyword evidence="6" id="KW-0539">Nucleus</keyword>
<name>A0A511KMH7_RHOTO</name>
<evidence type="ECO:0000256" key="2">
    <source>
        <dbReference type="ARBA" id="ARBA00022723"/>
    </source>
</evidence>
<evidence type="ECO:0000313" key="8">
    <source>
        <dbReference type="EMBL" id="GEM11105.1"/>
    </source>
</evidence>
<evidence type="ECO:0000256" key="6">
    <source>
        <dbReference type="ARBA" id="ARBA00023242"/>
    </source>
</evidence>
<evidence type="ECO:0000256" key="4">
    <source>
        <dbReference type="ARBA" id="ARBA00022833"/>
    </source>
</evidence>
<dbReference type="InterPro" id="IPR036236">
    <property type="entry name" value="Znf_C2H2_sf"/>
</dbReference>
<keyword evidence="5" id="KW-0175">Coiled coil</keyword>
<evidence type="ECO:0000256" key="5">
    <source>
        <dbReference type="ARBA" id="ARBA00023054"/>
    </source>
</evidence>
<proteinExistence type="predicted"/>
<evidence type="ECO:0000256" key="7">
    <source>
        <dbReference type="SAM" id="MobiDB-lite"/>
    </source>
</evidence>
<sequence>MASLKSMMAAKKAQQRITAPHAKYTQRGQLQCGLCNLPLKHESLWGAHVQSKTHRVNVQKLEAEQAAAAAERASSKRKRDDADVSDDEEGTKRVREEEDGSRGGLPADFFADPAEAPAPRAKSPPPIAGASTTTAAEEDPDWAEFEAYLASAPDPALASTAAPSARTTASATISAAPVRYEFGAPVVEDDGAGQENADEEGEQEETEEERREREEREEREEMMARLEEEEREQREADEKVTVLKRRLEAIRAARQKKTEA</sequence>
<dbReference type="AlphaFoldDB" id="A0A511KMH7"/>
<dbReference type="GO" id="GO:0044773">
    <property type="term" value="P:mitotic DNA damage checkpoint signaling"/>
    <property type="evidence" value="ECO:0007669"/>
    <property type="project" value="TreeGrafter"/>
</dbReference>
<dbReference type="Proteomes" id="UP000321518">
    <property type="component" value="Unassembled WGS sequence"/>
</dbReference>
<dbReference type="OrthoDB" id="77607at2759"/>
<gene>
    <name evidence="8" type="ORF">Rt10032_c13g5122</name>
</gene>
<evidence type="ECO:0000313" key="9">
    <source>
        <dbReference type="Proteomes" id="UP000321518"/>
    </source>
</evidence>
<dbReference type="GO" id="GO:0033314">
    <property type="term" value="P:mitotic DNA replication checkpoint signaling"/>
    <property type="evidence" value="ECO:0007669"/>
    <property type="project" value="TreeGrafter"/>
</dbReference>
<dbReference type="SUPFAM" id="SSF57667">
    <property type="entry name" value="beta-beta-alpha zinc fingers"/>
    <property type="match status" value="1"/>
</dbReference>
<feature type="compositionally biased region" description="Low complexity" evidence="7">
    <location>
        <begin position="106"/>
        <end position="121"/>
    </location>
</feature>
<evidence type="ECO:0000256" key="3">
    <source>
        <dbReference type="ARBA" id="ARBA00022771"/>
    </source>
</evidence>
<keyword evidence="4" id="KW-0862">Zinc</keyword>
<dbReference type="EMBL" id="BJWK01000013">
    <property type="protein sequence ID" value="GEM11105.1"/>
    <property type="molecule type" value="Genomic_DNA"/>
</dbReference>
<dbReference type="InterPro" id="IPR040050">
    <property type="entry name" value="ZNF830-like"/>
</dbReference>
<comment type="subcellular location">
    <subcellularLocation>
        <location evidence="1">Nucleus</location>
    </subcellularLocation>
</comment>
<feature type="compositionally biased region" description="Low complexity" evidence="7">
    <location>
        <begin position="150"/>
        <end position="177"/>
    </location>
</feature>
<dbReference type="GO" id="GO:0033260">
    <property type="term" value="P:nuclear DNA replication"/>
    <property type="evidence" value="ECO:0007669"/>
    <property type="project" value="TreeGrafter"/>
</dbReference>
<keyword evidence="2" id="KW-0479">Metal-binding</keyword>
<dbReference type="GO" id="GO:0008270">
    <property type="term" value="F:zinc ion binding"/>
    <property type="evidence" value="ECO:0007669"/>
    <property type="project" value="UniProtKB-KW"/>
</dbReference>
<feature type="compositionally biased region" description="Basic and acidic residues" evidence="7">
    <location>
        <begin position="208"/>
        <end position="239"/>
    </location>
</feature>
<feature type="compositionally biased region" description="Acidic residues" evidence="7">
    <location>
        <begin position="187"/>
        <end position="207"/>
    </location>
</feature>
<organism evidence="8 9">
    <name type="scientific">Rhodotorula toruloides</name>
    <name type="common">Yeast</name>
    <name type="synonym">Rhodosporidium toruloides</name>
    <dbReference type="NCBI Taxonomy" id="5286"/>
    <lineage>
        <taxon>Eukaryota</taxon>
        <taxon>Fungi</taxon>
        <taxon>Dikarya</taxon>
        <taxon>Basidiomycota</taxon>
        <taxon>Pucciniomycotina</taxon>
        <taxon>Microbotryomycetes</taxon>
        <taxon>Sporidiobolales</taxon>
        <taxon>Sporidiobolaceae</taxon>
        <taxon>Rhodotorula</taxon>
    </lineage>
</organism>
<feature type="region of interest" description="Disordered" evidence="7">
    <location>
        <begin position="61"/>
        <end position="239"/>
    </location>
</feature>
<accession>A0A511KMH7</accession>
<dbReference type="PANTHER" id="PTHR13278">
    <property type="entry name" value="ZINC FINGER PROTEIN 830"/>
    <property type="match status" value="1"/>
</dbReference>
<reference evidence="8 9" key="1">
    <citation type="submission" date="2019-07" db="EMBL/GenBank/DDBJ databases">
        <title>Rhodotorula toruloides NBRC10032 genome sequencing.</title>
        <authorList>
            <person name="Shida Y."/>
            <person name="Takaku H."/>
            <person name="Ogasawara W."/>
            <person name="Mori K."/>
        </authorList>
    </citation>
    <scope>NUCLEOTIDE SEQUENCE [LARGE SCALE GENOMIC DNA]</scope>
    <source>
        <strain evidence="8 9">NBRC10032</strain>
    </source>
</reference>
<comment type="caution">
    <text evidence="8">The sequence shown here is derived from an EMBL/GenBank/DDBJ whole genome shotgun (WGS) entry which is preliminary data.</text>
</comment>
<evidence type="ECO:0000256" key="1">
    <source>
        <dbReference type="ARBA" id="ARBA00004123"/>
    </source>
</evidence>